<keyword evidence="4" id="KW-0106">Calcium</keyword>
<evidence type="ECO:0000313" key="6">
    <source>
        <dbReference type="EMBL" id="GAA0880684.1"/>
    </source>
</evidence>
<name>A0ABP3YGX4_9BACT</name>
<dbReference type="CDD" id="cd16025">
    <property type="entry name" value="PAS_like"/>
    <property type="match status" value="1"/>
</dbReference>
<dbReference type="PANTHER" id="PTHR42693">
    <property type="entry name" value="ARYLSULFATASE FAMILY MEMBER"/>
    <property type="match status" value="1"/>
</dbReference>
<protein>
    <submittedName>
        <fullName evidence="6">Arylsulfatase</fullName>
    </submittedName>
</protein>
<proteinExistence type="inferred from homology"/>
<dbReference type="Gene3D" id="3.30.1120.10">
    <property type="match status" value="1"/>
</dbReference>
<evidence type="ECO:0000259" key="5">
    <source>
        <dbReference type="Pfam" id="PF00884"/>
    </source>
</evidence>
<dbReference type="InterPro" id="IPR050738">
    <property type="entry name" value="Sulfatase"/>
</dbReference>
<evidence type="ECO:0000256" key="2">
    <source>
        <dbReference type="ARBA" id="ARBA00022723"/>
    </source>
</evidence>
<dbReference type="Proteomes" id="UP001500469">
    <property type="component" value="Unassembled WGS sequence"/>
</dbReference>
<organism evidence="6 7">
    <name type="scientific">Algoriphagus jejuensis</name>
    <dbReference type="NCBI Taxonomy" id="419934"/>
    <lineage>
        <taxon>Bacteria</taxon>
        <taxon>Pseudomonadati</taxon>
        <taxon>Bacteroidota</taxon>
        <taxon>Cytophagia</taxon>
        <taxon>Cytophagales</taxon>
        <taxon>Cyclobacteriaceae</taxon>
        <taxon>Algoriphagus</taxon>
    </lineage>
</organism>
<sequence length="767" mass="84689">MHTPADAQQATISGELDRTTLPIKAPIRPKYSELDVRDATAPPRFDVTAPKGAPNVIIVMIDDMGFGASESFGGPISMPTFDRLSNGGLRYNRFHTTALCAPTRMALLTGYNHHSNNMGVITETATTFPGYTGVRPQSITPLAEVLRQNGYNTGQFGKSHEVPPWEISNNGPMDRWPAHSGFEKFYGFLGGETNQWSPLIYDGVTLIETPKDPDYHFTTDMTDQAISWVQTQQALQPDKPFFMYYAPGATHAPHHAPKEWIDKYKGKFDQGWDQVRAETVARQKKLGIIPATTELAPKPKDIKDWETLSAEEKKMFARQMEVYAGFASHTDNEVGRLVSAIEELGEIDNTIIIYIAGDNGASAEGQMNGMYNEMTYFNGVQETVQEMLAHYDEWGSPSTYPHFSAGWAVAMDAPFTWTKQVGSDFGGTRNGMVIHWPNGIKSKGEIRSQFGHVIDIAPTVYEISNIPSPNTVNGIAQDPIEGTSLVYSFNEKSAEEKHTVQYFEMFGNRAIYENGWMARTIHRLPWLPTPLQTLQEDAWNLYNTSEDFSLAKDLASDNPEKLEAMKALFMTEAEKYHVLPIDDRLLIRTNAAAVGRPTVLGDRTSVTYVEGMRGMGVDIFIDLRNVGYSITADVEVDANGNGVIVCQGGRFGGLTLYVKDGKPAFGYNYLGLTSTEIIAKQAMKVGRHTIVYNFAYEGGGPGKGGVGTLSVDGTKVAEGRIDKTQPGIFSVDDLADVGMDEGTWIMDYGASDKFSGKIHKITIEQKK</sequence>
<dbReference type="Pfam" id="PF00884">
    <property type="entry name" value="Sulfatase"/>
    <property type="match status" value="1"/>
</dbReference>
<keyword evidence="7" id="KW-1185">Reference proteome</keyword>
<feature type="domain" description="Sulfatase N-terminal" evidence="5">
    <location>
        <begin position="54"/>
        <end position="463"/>
    </location>
</feature>
<evidence type="ECO:0000256" key="3">
    <source>
        <dbReference type="ARBA" id="ARBA00022801"/>
    </source>
</evidence>
<comment type="caution">
    <text evidence="6">The sequence shown here is derived from an EMBL/GenBank/DDBJ whole genome shotgun (WGS) entry which is preliminary data.</text>
</comment>
<evidence type="ECO:0000256" key="1">
    <source>
        <dbReference type="ARBA" id="ARBA00008779"/>
    </source>
</evidence>
<keyword evidence="3" id="KW-0378">Hydrolase</keyword>
<reference evidence="7" key="1">
    <citation type="journal article" date="2019" name="Int. J. Syst. Evol. Microbiol.">
        <title>The Global Catalogue of Microorganisms (GCM) 10K type strain sequencing project: providing services to taxonomists for standard genome sequencing and annotation.</title>
        <authorList>
            <consortium name="The Broad Institute Genomics Platform"/>
            <consortium name="The Broad Institute Genome Sequencing Center for Infectious Disease"/>
            <person name="Wu L."/>
            <person name="Ma J."/>
        </authorList>
    </citation>
    <scope>NUCLEOTIDE SEQUENCE [LARGE SCALE GENOMIC DNA]</scope>
    <source>
        <strain evidence="7">JCM 16112</strain>
    </source>
</reference>
<comment type="similarity">
    <text evidence="1">Belongs to the sulfatase family.</text>
</comment>
<dbReference type="PANTHER" id="PTHR42693:SF43">
    <property type="entry name" value="BLL2667 PROTEIN"/>
    <property type="match status" value="1"/>
</dbReference>
<dbReference type="SUPFAM" id="SSF53649">
    <property type="entry name" value="Alkaline phosphatase-like"/>
    <property type="match status" value="1"/>
</dbReference>
<dbReference type="PROSITE" id="PS00523">
    <property type="entry name" value="SULFATASE_1"/>
    <property type="match status" value="1"/>
</dbReference>
<dbReference type="InterPro" id="IPR017850">
    <property type="entry name" value="Alkaline_phosphatase_core_sf"/>
</dbReference>
<accession>A0ABP3YGX4</accession>
<dbReference type="InterPro" id="IPR024607">
    <property type="entry name" value="Sulfatase_CS"/>
</dbReference>
<dbReference type="InterPro" id="IPR000917">
    <property type="entry name" value="Sulfatase_N"/>
</dbReference>
<evidence type="ECO:0000256" key="4">
    <source>
        <dbReference type="ARBA" id="ARBA00022837"/>
    </source>
</evidence>
<dbReference type="EMBL" id="BAAAFI010000046">
    <property type="protein sequence ID" value="GAA0880684.1"/>
    <property type="molecule type" value="Genomic_DNA"/>
</dbReference>
<dbReference type="Gene3D" id="3.40.720.10">
    <property type="entry name" value="Alkaline Phosphatase, subunit A"/>
    <property type="match status" value="1"/>
</dbReference>
<gene>
    <name evidence="6" type="ORF">GCM10009119_36540</name>
</gene>
<evidence type="ECO:0000313" key="7">
    <source>
        <dbReference type="Proteomes" id="UP001500469"/>
    </source>
</evidence>
<keyword evidence="2" id="KW-0479">Metal-binding</keyword>